<dbReference type="InterPro" id="IPR001412">
    <property type="entry name" value="aa-tRNA-synth_I_CS"/>
</dbReference>
<dbReference type="PANTHER" id="PTHR10055:SF1">
    <property type="entry name" value="TRYPTOPHAN--TRNA LIGASE, CYTOPLASMIC"/>
    <property type="match status" value="1"/>
</dbReference>
<organism evidence="11 12">
    <name type="scientific">Vairimorpha apis BRL 01</name>
    <dbReference type="NCBI Taxonomy" id="1037528"/>
    <lineage>
        <taxon>Eukaryota</taxon>
        <taxon>Fungi</taxon>
        <taxon>Fungi incertae sedis</taxon>
        <taxon>Microsporidia</taxon>
        <taxon>Nosematidae</taxon>
        <taxon>Vairimorpha</taxon>
    </lineage>
</organism>
<evidence type="ECO:0000256" key="6">
    <source>
        <dbReference type="ARBA" id="ARBA00022917"/>
    </source>
</evidence>
<dbReference type="OrthoDB" id="10261385at2759"/>
<evidence type="ECO:0000313" key="11">
    <source>
        <dbReference type="EMBL" id="EQB61665.1"/>
    </source>
</evidence>
<evidence type="ECO:0000256" key="1">
    <source>
        <dbReference type="ARBA" id="ARBA00005594"/>
    </source>
</evidence>
<dbReference type="SUPFAM" id="SSF52374">
    <property type="entry name" value="Nucleotidylyl transferase"/>
    <property type="match status" value="1"/>
</dbReference>
<gene>
    <name evidence="11" type="ORF">NAPIS_ORF00760</name>
</gene>
<keyword evidence="4 10" id="KW-0547">Nucleotide-binding</keyword>
<dbReference type="EMBL" id="KE647110">
    <property type="protein sequence ID" value="EQB61665.1"/>
    <property type="molecule type" value="Genomic_DNA"/>
</dbReference>
<dbReference type="GO" id="GO:0006436">
    <property type="term" value="P:tryptophanyl-tRNA aminoacylation"/>
    <property type="evidence" value="ECO:0007669"/>
    <property type="project" value="InterPro"/>
</dbReference>
<evidence type="ECO:0000256" key="5">
    <source>
        <dbReference type="ARBA" id="ARBA00022840"/>
    </source>
</evidence>
<dbReference type="Proteomes" id="UP000053780">
    <property type="component" value="Unassembled WGS sequence"/>
</dbReference>
<keyword evidence="3 10" id="KW-0436">Ligase</keyword>
<keyword evidence="7 10" id="KW-0030">Aminoacyl-tRNA synthetase</keyword>
<dbReference type="Gene3D" id="3.40.50.620">
    <property type="entry name" value="HUPs"/>
    <property type="match status" value="1"/>
</dbReference>
<dbReference type="GO" id="GO:0005737">
    <property type="term" value="C:cytoplasm"/>
    <property type="evidence" value="ECO:0007669"/>
    <property type="project" value="TreeGrafter"/>
</dbReference>
<evidence type="ECO:0000256" key="4">
    <source>
        <dbReference type="ARBA" id="ARBA00022741"/>
    </source>
</evidence>
<evidence type="ECO:0000256" key="3">
    <source>
        <dbReference type="ARBA" id="ARBA00022598"/>
    </source>
</evidence>
<dbReference type="GO" id="GO:0004830">
    <property type="term" value="F:tryptophan-tRNA ligase activity"/>
    <property type="evidence" value="ECO:0007669"/>
    <property type="project" value="UniProtKB-EC"/>
</dbReference>
<reference evidence="11 12" key="1">
    <citation type="journal article" date="2013" name="BMC Genomics">
        <title>Genome sequencing and comparative genomics of honey bee microsporidia, Nosema apis reveal novel insights into host-parasite interactions.</title>
        <authorList>
            <person name="Chen Yp."/>
            <person name="Pettis J.S."/>
            <person name="Zhao Y."/>
            <person name="Liu X."/>
            <person name="Tallon L.J."/>
            <person name="Sadzewicz L.D."/>
            <person name="Li R."/>
            <person name="Zheng H."/>
            <person name="Huang S."/>
            <person name="Zhang X."/>
            <person name="Hamilton M.C."/>
            <person name="Pernal S.F."/>
            <person name="Melathopoulos A.P."/>
            <person name="Yan X."/>
            <person name="Evans J.D."/>
        </authorList>
    </citation>
    <scope>NUCLEOTIDE SEQUENCE [LARGE SCALE GENOMIC DNA]</scope>
    <source>
        <strain evidence="11 12">BRL 01</strain>
    </source>
</reference>
<name>T0MKY6_9MICR</name>
<dbReference type="Gene3D" id="1.10.240.10">
    <property type="entry name" value="Tyrosyl-Transfer RNA Synthetase"/>
    <property type="match status" value="1"/>
</dbReference>
<dbReference type="PRINTS" id="PR01039">
    <property type="entry name" value="TRNASYNTHTRP"/>
</dbReference>
<evidence type="ECO:0000256" key="2">
    <source>
        <dbReference type="ARBA" id="ARBA00013161"/>
    </source>
</evidence>
<protein>
    <recommendedName>
        <fullName evidence="2">tryptophan--tRNA ligase</fullName>
        <ecNumber evidence="2">6.1.1.2</ecNumber>
    </recommendedName>
    <alternativeName>
        <fullName evidence="8">Tryptophanyl-tRNA synthetase</fullName>
    </alternativeName>
</protein>
<dbReference type="GO" id="GO:0005524">
    <property type="term" value="F:ATP binding"/>
    <property type="evidence" value="ECO:0007669"/>
    <property type="project" value="UniProtKB-KW"/>
</dbReference>
<evidence type="ECO:0000313" key="12">
    <source>
        <dbReference type="Proteomes" id="UP000053780"/>
    </source>
</evidence>
<evidence type="ECO:0000256" key="10">
    <source>
        <dbReference type="RuleBase" id="RU363036"/>
    </source>
</evidence>
<keyword evidence="5 10" id="KW-0067">ATP-binding</keyword>
<evidence type="ECO:0000256" key="7">
    <source>
        <dbReference type="ARBA" id="ARBA00023146"/>
    </source>
</evidence>
<dbReference type="Pfam" id="PF00579">
    <property type="entry name" value="tRNA-synt_1b"/>
    <property type="match status" value="1"/>
</dbReference>
<dbReference type="VEuPathDB" id="MicrosporidiaDB:NAPIS_ORF00760"/>
<dbReference type="FunFam" id="1.10.240.10:FF:000007">
    <property type="entry name" value="Tryptophan--tRNA ligase"/>
    <property type="match status" value="1"/>
</dbReference>
<dbReference type="InterPro" id="IPR014729">
    <property type="entry name" value="Rossmann-like_a/b/a_fold"/>
</dbReference>
<evidence type="ECO:0000256" key="9">
    <source>
        <dbReference type="ARBA" id="ARBA00049929"/>
    </source>
</evidence>
<accession>T0MKY6</accession>
<dbReference type="PANTHER" id="PTHR10055">
    <property type="entry name" value="TRYPTOPHANYL-TRNA SYNTHETASE"/>
    <property type="match status" value="1"/>
</dbReference>
<comment type="similarity">
    <text evidence="1 10">Belongs to the class-I aminoacyl-tRNA synthetase family.</text>
</comment>
<evidence type="ECO:0000256" key="8">
    <source>
        <dbReference type="ARBA" id="ARBA00030268"/>
    </source>
</evidence>
<keyword evidence="12" id="KW-1185">Reference proteome</keyword>
<dbReference type="HOGENOM" id="CLU_032621_0_1_1"/>
<dbReference type="EC" id="6.1.1.2" evidence="2"/>
<keyword evidence="6 10" id="KW-0648">Protein biosynthesis</keyword>
<dbReference type="InterPro" id="IPR002305">
    <property type="entry name" value="aa-tRNA-synth_Ic"/>
</dbReference>
<dbReference type="InterPro" id="IPR002306">
    <property type="entry name" value="Trp-tRNA-ligase"/>
</dbReference>
<sequence>MNNENRNKIDNKFLEDENDEFNLFKNNSCYNKDENEKLNKNFSKIDILKKDNFQNITPWEAHVNTEDKTVSIDYTKIISQFGCKKFNESLIKILEEKSGKPAHFYFKRNIVFAHRDFDILLEKMKNGNFYLYTGRGPSSKSMHLGHVIPFKLCKYFQDVFNVPLVIQITDDEKYLFKQIKIEDSINFGKQNIKDIIAFGFNPDLTYIFSNVEKSYLFEKTSLKISKSISLREACKVFGFNLDSNIGMVNIPSKEIAPCFSSSFSFLRKNQFCLIPCAVDQDPYFRLARDKAHILKEPKPVTIYVSLLPDLKGVNRKMSASDNNAIYLNDTPKQIASKINKFAFSGGKETLEQHKLFGGDTEIDVSYQYLKYFYDDCEDLERIKHAYTKGEMSTGEIKQKCIEVIQKFIKEYQDRRSLIKEDDVNLFMCEPNFKQ</sequence>
<dbReference type="AlphaFoldDB" id="T0MKY6"/>
<dbReference type="NCBIfam" id="TIGR00233">
    <property type="entry name" value="trpS"/>
    <property type="match status" value="1"/>
</dbReference>
<dbReference type="PROSITE" id="PS00178">
    <property type="entry name" value="AA_TRNA_LIGASE_I"/>
    <property type="match status" value="1"/>
</dbReference>
<proteinExistence type="inferred from homology"/>
<comment type="catalytic activity">
    <reaction evidence="9">
        <text>tRNA(Trp) + L-tryptophan + ATP = L-tryptophyl-tRNA(Trp) + AMP + diphosphate + H(+)</text>
        <dbReference type="Rhea" id="RHEA:24080"/>
        <dbReference type="Rhea" id="RHEA-COMP:9671"/>
        <dbReference type="Rhea" id="RHEA-COMP:9705"/>
        <dbReference type="ChEBI" id="CHEBI:15378"/>
        <dbReference type="ChEBI" id="CHEBI:30616"/>
        <dbReference type="ChEBI" id="CHEBI:33019"/>
        <dbReference type="ChEBI" id="CHEBI:57912"/>
        <dbReference type="ChEBI" id="CHEBI:78442"/>
        <dbReference type="ChEBI" id="CHEBI:78535"/>
        <dbReference type="ChEBI" id="CHEBI:456215"/>
        <dbReference type="EC" id="6.1.1.2"/>
    </reaction>
</comment>